<dbReference type="SUPFAM" id="SSF56935">
    <property type="entry name" value="Porins"/>
    <property type="match status" value="1"/>
</dbReference>
<comment type="subunit">
    <text evidence="2">Homotrimer.</text>
</comment>
<proteinExistence type="predicted"/>
<keyword evidence="5" id="KW-0812">Transmembrane</keyword>
<dbReference type="GO" id="GO:0006811">
    <property type="term" value="P:monoatomic ion transport"/>
    <property type="evidence" value="ECO:0007669"/>
    <property type="project" value="UniProtKB-KW"/>
</dbReference>
<keyword evidence="13" id="KW-1185">Reference proteome</keyword>
<accession>A0A2G9CDM2</accession>
<evidence type="ECO:0000256" key="6">
    <source>
        <dbReference type="ARBA" id="ARBA00022729"/>
    </source>
</evidence>
<comment type="caution">
    <text evidence="12">The sequence shown here is derived from an EMBL/GenBank/DDBJ whole genome shotgun (WGS) entry which is preliminary data.</text>
</comment>
<evidence type="ECO:0000256" key="10">
    <source>
        <dbReference type="ARBA" id="ARBA00023237"/>
    </source>
</evidence>
<gene>
    <name evidence="12" type="ORF">CS062_03880</name>
</gene>
<evidence type="ECO:0000256" key="4">
    <source>
        <dbReference type="ARBA" id="ARBA00022452"/>
    </source>
</evidence>
<evidence type="ECO:0000313" key="13">
    <source>
        <dbReference type="Proteomes" id="UP000231501"/>
    </source>
</evidence>
<dbReference type="Pfam" id="PF13609">
    <property type="entry name" value="Porin_4"/>
    <property type="match status" value="1"/>
</dbReference>
<dbReference type="InterPro" id="IPR023614">
    <property type="entry name" value="Porin_dom_sf"/>
</dbReference>
<reference evidence="12 13" key="1">
    <citation type="submission" date="2017-11" db="EMBL/GenBank/DDBJ databases">
        <title>Draft genome sequence of Mitsuaria sp. HWN-4.</title>
        <authorList>
            <person name="Gundlapally S.R."/>
        </authorList>
    </citation>
    <scope>NUCLEOTIDE SEQUENCE [LARGE SCALE GENOMIC DNA]</scope>
    <source>
        <strain evidence="12 13">HWN-4</strain>
    </source>
</reference>
<keyword evidence="6" id="KW-0732">Signal</keyword>
<evidence type="ECO:0000259" key="11">
    <source>
        <dbReference type="Pfam" id="PF13609"/>
    </source>
</evidence>
<evidence type="ECO:0000256" key="9">
    <source>
        <dbReference type="ARBA" id="ARBA00023136"/>
    </source>
</evidence>
<dbReference type="Gene3D" id="2.40.160.10">
    <property type="entry name" value="Porin"/>
    <property type="match status" value="1"/>
</dbReference>
<name>A0A2G9CDM2_9BURK</name>
<dbReference type="AlphaFoldDB" id="A0A2G9CDM2"/>
<keyword evidence="4" id="KW-1134">Transmembrane beta strand</keyword>
<evidence type="ECO:0000256" key="1">
    <source>
        <dbReference type="ARBA" id="ARBA00004571"/>
    </source>
</evidence>
<dbReference type="GO" id="GO:0046930">
    <property type="term" value="C:pore complex"/>
    <property type="evidence" value="ECO:0007669"/>
    <property type="project" value="UniProtKB-KW"/>
</dbReference>
<dbReference type="GO" id="GO:0009279">
    <property type="term" value="C:cell outer membrane"/>
    <property type="evidence" value="ECO:0007669"/>
    <property type="project" value="UniProtKB-SubCell"/>
</dbReference>
<dbReference type="CDD" id="cd00342">
    <property type="entry name" value="gram_neg_porins"/>
    <property type="match status" value="1"/>
</dbReference>
<dbReference type="Proteomes" id="UP000231501">
    <property type="component" value="Unassembled WGS sequence"/>
</dbReference>
<dbReference type="PANTHER" id="PTHR34501:SF9">
    <property type="entry name" value="MAJOR OUTER MEMBRANE PROTEIN P.IA"/>
    <property type="match status" value="1"/>
</dbReference>
<keyword evidence="10" id="KW-0998">Cell outer membrane</keyword>
<dbReference type="PANTHER" id="PTHR34501">
    <property type="entry name" value="PROTEIN YDDL-RELATED"/>
    <property type="match status" value="1"/>
</dbReference>
<evidence type="ECO:0000256" key="8">
    <source>
        <dbReference type="ARBA" id="ARBA00023114"/>
    </source>
</evidence>
<comment type="subcellular location">
    <subcellularLocation>
        <location evidence="1">Cell outer membrane</location>
        <topology evidence="1">Multi-pass membrane protein</topology>
    </subcellularLocation>
</comment>
<dbReference type="InterPro" id="IPR033900">
    <property type="entry name" value="Gram_neg_porin_domain"/>
</dbReference>
<evidence type="ECO:0000256" key="2">
    <source>
        <dbReference type="ARBA" id="ARBA00011233"/>
    </source>
</evidence>
<organism evidence="12 13">
    <name type="scientific">Roseateles chitinivorans</name>
    <dbReference type="NCBI Taxonomy" id="2917965"/>
    <lineage>
        <taxon>Bacteria</taxon>
        <taxon>Pseudomonadati</taxon>
        <taxon>Pseudomonadota</taxon>
        <taxon>Betaproteobacteria</taxon>
        <taxon>Burkholderiales</taxon>
        <taxon>Sphaerotilaceae</taxon>
        <taxon>Roseateles</taxon>
    </lineage>
</organism>
<keyword evidence="9" id="KW-0472">Membrane</keyword>
<dbReference type="GO" id="GO:0015288">
    <property type="term" value="F:porin activity"/>
    <property type="evidence" value="ECO:0007669"/>
    <property type="project" value="UniProtKB-KW"/>
</dbReference>
<keyword evidence="8" id="KW-0626">Porin</keyword>
<dbReference type="InterPro" id="IPR050298">
    <property type="entry name" value="Gram-neg_bact_OMP"/>
</dbReference>
<feature type="domain" description="Porin" evidence="11">
    <location>
        <begin position="28"/>
        <end position="348"/>
    </location>
</feature>
<evidence type="ECO:0000256" key="3">
    <source>
        <dbReference type="ARBA" id="ARBA00022448"/>
    </source>
</evidence>
<evidence type="ECO:0000256" key="5">
    <source>
        <dbReference type="ARBA" id="ARBA00022692"/>
    </source>
</evidence>
<keyword evidence="7" id="KW-0406">Ion transport</keyword>
<sequence length="376" mass="40291">MAITWEWPATLETNMKPCNVLRHGLVVSAVALTSAASAQSAAPPAAPATAPAQGPSTTNVTIYGVVDVSVRHATHYGPSASTYNSVGDAIWAPSRLGFRGTEDLGDGYKGIFLIEQGFDPSSGTLTMATTSPNYGVGATQGGRAWGRESWVGLVTPMGTVTMGRQYTLAHQLSGRFQPSPNPNLDAISGFSVHHVARQDNMVKYQYTAGPAAFLATVTASEGNGKAWAVGTSYTGGPFDVAAYWQQMDSFNGAETRKILGLGGTYKFTESLKGMVGYMKRTHRVSAQENDVYSVGVNYRATDSLTLLANFLLDSQSKVGIGKRRMAYVAADYALSKRTGIYAEVDRNQLTDRYPTTTFMAVRGTQYGVTTGIRHRF</sequence>
<dbReference type="EMBL" id="PEOG01000009">
    <property type="protein sequence ID" value="PIM54530.1"/>
    <property type="molecule type" value="Genomic_DNA"/>
</dbReference>
<protein>
    <recommendedName>
        <fullName evidence="11">Porin domain-containing protein</fullName>
    </recommendedName>
</protein>
<keyword evidence="3" id="KW-0813">Transport</keyword>
<evidence type="ECO:0000256" key="7">
    <source>
        <dbReference type="ARBA" id="ARBA00023065"/>
    </source>
</evidence>
<evidence type="ECO:0000313" key="12">
    <source>
        <dbReference type="EMBL" id="PIM54530.1"/>
    </source>
</evidence>